<comment type="caution">
    <text evidence="1">The sequence shown here is derived from an EMBL/GenBank/DDBJ whole genome shotgun (WGS) entry which is preliminary data.</text>
</comment>
<accession>A0ACC0MDQ5</accession>
<dbReference type="Proteomes" id="UP001062846">
    <property type="component" value="Chromosome 9"/>
</dbReference>
<sequence>MSTLTAPPSGFPTPRPGHTAGCRTSIPTRALPSSLSFFPANLEMYRWQCGAAVAGWGRAIPAEGDGRV</sequence>
<organism evidence="1 2">
    <name type="scientific">Rhododendron molle</name>
    <name type="common">Chinese azalea</name>
    <name type="synonym">Azalea mollis</name>
    <dbReference type="NCBI Taxonomy" id="49168"/>
    <lineage>
        <taxon>Eukaryota</taxon>
        <taxon>Viridiplantae</taxon>
        <taxon>Streptophyta</taxon>
        <taxon>Embryophyta</taxon>
        <taxon>Tracheophyta</taxon>
        <taxon>Spermatophyta</taxon>
        <taxon>Magnoliopsida</taxon>
        <taxon>eudicotyledons</taxon>
        <taxon>Gunneridae</taxon>
        <taxon>Pentapetalae</taxon>
        <taxon>asterids</taxon>
        <taxon>Ericales</taxon>
        <taxon>Ericaceae</taxon>
        <taxon>Ericoideae</taxon>
        <taxon>Rhodoreae</taxon>
        <taxon>Rhododendron</taxon>
    </lineage>
</organism>
<dbReference type="EMBL" id="CM046396">
    <property type="protein sequence ID" value="KAI8538701.1"/>
    <property type="molecule type" value="Genomic_DNA"/>
</dbReference>
<protein>
    <submittedName>
        <fullName evidence="1">Uncharacterized protein</fullName>
    </submittedName>
</protein>
<keyword evidence="2" id="KW-1185">Reference proteome</keyword>
<evidence type="ECO:0000313" key="2">
    <source>
        <dbReference type="Proteomes" id="UP001062846"/>
    </source>
</evidence>
<evidence type="ECO:0000313" key="1">
    <source>
        <dbReference type="EMBL" id="KAI8538701.1"/>
    </source>
</evidence>
<gene>
    <name evidence="1" type="ORF">RHMOL_Rhmol09G0124800</name>
</gene>
<proteinExistence type="predicted"/>
<reference evidence="1" key="1">
    <citation type="submission" date="2022-02" db="EMBL/GenBank/DDBJ databases">
        <title>Plant Genome Project.</title>
        <authorList>
            <person name="Zhang R.-G."/>
        </authorList>
    </citation>
    <scope>NUCLEOTIDE SEQUENCE</scope>
    <source>
        <strain evidence="1">AT1</strain>
    </source>
</reference>
<name>A0ACC0MDQ5_RHOML</name>